<feature type="transmembrane region" description="Helical" evidence="1">
    <location>
        <begin position="110"/>
        <end position="127"/>
    </location>
</feature>
<keyword evidence="1" id="KW-1133">Transmembrane helix</keyword>
<evidence type="ECO:0000313" key="3">
    <source>
        <dbReference type="Proteomes" id="UP000282971"/>
    </source>
</evidence>
<dbReference type="Proteomes" id="UP000282971">
    <property type="component" value="Unassembled WGS sequence"/>
</dbReference>
<dbReference type="EMBL" id="SACN01000001">
    <property type="protein sequence ID" value="RVT94249.1"/>
    <property type="molecule type" value="Genomic_DNA"/>
</dbReference>
<accession>A0A437M9D2</accession>
<name>A0A437M9D2_9SPHN</name>
<reference evidence="2 3" key="1">
    <citation type="submission" date="2019-01" db="EMBL/GenBank/DDBJ databases">
        <authorList>
            <person name="Chen W.-M."/>
        </authorList>
    </citation>
    <scope>NUCLEOTIDE SEQUENCE [LARGE SCALE GENOMIC DNA]</scope>
    <source>
        <strain evidence="2 3">CCP-7</strain>
    </source>
</reference>
<keyword evidence="3" id="KW-1185">Reference proteome</keyword>
<dbReference type="RefSeq" id="WP_127743558.1">
    <property type="nucleotide sequence ID" value="NZ_SACN01000001.1"/>
</dbReference>
<protein>
    <submittedName>
        <fullName evidence="2">Uncharacterized protein</fullName>
    </submittedName>
</protein>
<evidence type="ECO:0000256" key="1">
    <source>
        <dbReference type="SAM" id="Phobius"/>
    </source>
</evidence>
<keyword evidence="1" id="KW-0812">Transmembrane</keyword>
<dbReference type="OrthoDB" id="7572282at2"/>
<feature type="transmembrane region" description="Helical" evidence="1">
    <location>
        <begin position="15"/>
        <end position="32"/>
    </location>
</feature>
<keyword evidence="1" id="KW-0472">Membrane</keyword>
<evidence type="ECO:0000313" key="2">
    <source>
        <dbReference type="EMBL" id="RVT94249.1"/>
    </source>
</evidence>
<sequence length="129" mass="14548">MELIFEVLFQFLGEILLQFFFEILAELGLRSLKDSVVGRRNPILSIIGFTIWGAIAGGISLWLMPASLISDPRLRTLNLFVTPVVIGGLMMLIGKIRYRRGQDLGSLDRFGYAFTFAFAMAFVRDIWAV</sequence>
<proteinExistence type="predicted"/>
<comment type="caution">
    <text evidence="2">The sequence shown here is derived from an EMBL/GenBank/DDBJ whole genome shotgun (WGS) entry which is preliminary data.</text>
</comment>
<dbReference type="AlphaFoldDB" id="A0A437M9D2"/>
<feature type="transmembrane region" description="Helical" evidence="1">
    <location>
        <begin position="44"/>
        <end position="64"/>
    </location>
</feature>
<gene>
    <name evidence="2" type="ORF">EOD43_10480</name>
</gene>
<organism evidence="2 3">
    <name type="scientific">Sphingomonas crocodyli</name>
    <dbReference type="NCBI Taxonomy" id="1979270"/>
    <lineage>
        <taxon>Bacteria</taxon>
        <taxon>Pseudomonadati</taxon>
        <taxon>Pseudomonadota</taxon>
        <taxon>Alphaproteobacteria</taxon>
        <taxon>Sphingomonadales</taxon>
        <taxon>Sphingomonadaceae</taxon>
        <taxon>Sphingomonas</taxon>
    </lineage>
</organism>
<feature type="transmembrane region" description="Helical" evidence="1">
    <location>
        <begin position="76"/>
        <end position="98"/>
    </location>
</feature>